<geneLocation type="plasmid" evidence="1 2">
    <name>P4</name>
</geneLocation>
<sequence>MTSPFPTYREVQQLNLAGRFAEALAVLDTLPATGIHLWQRGWALHHLGRAPEAHVAMEQAEPLLTGSNLGRMLTDRAVLYGHDRQFARSYDLFIRGLRALQDDPTMIPIATYNLGWQHLTRLQFSAAQTRLEAAAMLAERTPGTGGERLMPRVGMSTLNRIIGNPEAALQRARRALEVADGHRYASAAYRAQAQALKQLGKLDAARNSQARALEVALPGTHQASERLLLALADRALGIAQALEPLKEGALPLDALRADLHLADVAFQAGQDDDALNRLRKVLGCDEPFPVWDEEPMLAELYAFGRQHGLPLPVRAGHPDREVTIRTLGRPELQVNGQDVAAPSLPALALMAYLAVYGQTRVDVLVEELLGSEADAGARQRIRRLVTSACRSLSDPRAITLQDGIVTPSPLWRWQTDVAQVLGNGTSSAPAARGAFLPGFYIPWSDRVQRQLDDMGWQVP</sequence>
<keyword evidence="2" id="KW-1185">Reference proteome</keyword>
<proteinExistence type="predicted"/>
<keyword evidence="1" id="KW-0614">Plasmid</keyword>
<gene>
    <name evidence="1" type="ordered locus">DGo_PD0046</name>
</gene>
<organism evidence="1 2">
    <name type="scientific">Deinococcus gobiensis (strain DSM 21396 / JCM 16679 / CGMCC 1.7299 / I-0)</name>
    <dbReference type="NCBI Taxonomy" id="745776"/>
    <lineage>
        <taxon>Bacteria</taxon>
        <taxon>Thermotogati</taxon>
        <taxon>Deinococcota</taxon>
        <taxon>Deinococci</taxon>
        <taxon>Deinococcales</taxon>
        <taxon>Deinococcaceae</taxon>
        <taxon>Deinococcus</taxon>
    </lineage>
</organism>
<dbReference type="Gene3D" id="1.25.40.10">
    <property type="entry name" value="Tetratricopeptide repeat domain"/>
    <property type="match status" value="1"/>
</dbReference>
<name>H8H3M3_DEIGI</name>
<evidence type="ECO:0000313" key="1">
    <source>
        <dbReference type="EMBL" id="AFD28120.1"/>
    </source>
</evidence>
<dbReference type="KEGG" id="dgo:DGo_PD0046"/>
<dbReference type="SUPFAM" id="SSF48452">
    <property type="entry name" value="TPR-like"/>
    <property type="match status" value="2"/>
</dbReference>
<dbReference type="Gene3D" id="1.10.10.10">
    <property type="entry name" value="Winged helix-like DNA-binding domain superfamily/Winged helix DNA-binding domain"/>
    <property type="match status" value="1"/>
</dbReference>
<dbReference type="EMBL" id="CP002195">
    <property type="protein sequence ID" value="AFD28120.1"/>
    <property type="molecule type" value="Genomic_DNA"/>
</dbReference>
<protein>
    <submittedName>
        <fullName evidence="1">Uncharacterized protein</fullName>
    </submittedName>
</protein>
<dbReference type="AlphaFoldDB" id="H8H3M3"/>
<reference evidence="1 2" key="1">
    <citation type="journal article" date="2012" name="PLoS ONE">
        <title>Genome sequence and transcriptome analysis of the radioresistant bacterium Deinococcus gobiensis: insights into the extreme environmental adaptations.</title>
        <authorList>
            <person name="Yuan M."/>
            <person name="Chen M."/>
            <person name="Zhang W."/>
            <person name="Lu W."/>
            <person name="Wang J."/>
            <person name="Yang M."/>
            <person name="Zhao P."/>
            <person name="Tang R."/>
            <person name="Li X."/>
            <person name="Hao Y."/>
            <person name="Zhou Z."/>
            <person name="Zhan Y."/>
            <person name="Yu H."/>
            <person name="Teng C."/>
            <person name="Yan Y."/>
            <person name="Ping S."/>
            <person name="Wang Y."/>
            <person name="Lin M."/>
        </authorList>
    </citation>
    <scope>NUCLEOTIDE SEQUENCE [LARGE SCALE GENOMIC DNA]</scope>
    <source>
        <strain evidence="2">DSM 21396 / JCM 16679 / CGMCC 1.7299 / I-0</strain>
        <plasmid evidence="1">P4</plasmid>
    </source>
</reference>
<dbReference type="Proteomes" id="UP000007575">
    <property type="component" value="Plasmid P4"/>
</dbReference>
<dbReference type="RefSeq" id="WP_014686930.1">
    <property type="nucleotide sequence ID" value="NC_017792.1"/>
</dbReference>
<dbReference type="InterPro" id="IPR036388">
    <property type="entry name" value="WH-like_DNA-bd_sf"/>
</dbReference>
<dbReference type="HOGENOM" id="CLU_595456_0_0_0"/>
<accession>H8H3M3</accession>
<evidence type="ECO:0000313" key="2">
    <source>
        <dbReference type="Proteomes" id="UP000007575"/>
    </source>
</evidence>
<dbReference type="InterPro" id="IPR011990">
    <property type="entry name" value="TPR-like_helical_dom_sf"/>
</dbReference>